<keyword evidence="2" id="KW-0460">Magnesium</keyword>
<evidence type="ECO:0000256" key="1">
    <source>
        <dbReference type="ARBA" id="ARBA00022801"/>
    </source>
</evidence>
<dbReference type="PANTHER" id="PTHR46470:SF3">
    <property type="entry name" value="N-ACYLNEURAMINATE-9-PHOSPHATASE"/>
    <property type="match status" value="1"/>
</dbReference>
<keyword evidence="1" id="KW-0378">Hydrolase</keyword>
<dbReference type="SUPFAM" id="SSF56784">
    <property type="entry name" value="HAD-like"/>
    <property type="match status" value="1"/>
</dbReference>
<sequence length="121" mass="13689">MVLQGTKAVFFDLDNTLIDTTAAGRKAIEEVINVLQSKYHCDEREACMICDKFQAKLLKECHDPSKMCITDLRIQHCEEAIQESSITQFLHICEALDIKVPQDVEKEVKNNVSSSVVSLIF</sequence>
<gene>
    <name evidence="3" type="ORF">JD844_017454</name>
</gene>
<evidence type="ECO:0000313" key="3">
    <source>
        <dbReference type="EMBL" id="KAH0618344.1"/>
    </source>
</evidence>
<dbReference type="EMBL" id="JAIPUX010005289">
    <property type="protein sequence ID" value="KAH0618344.1"/>
    <property type="molecule type" value="Genomic_DNA"/>
</dbReference>
<dbReference type="Gene3D" id="1.20.120.710">
    <property type="entry name" value="Haloacid dehalogenase hydrolase-like domain"/>
    <property type="match status" value="1"/>
</dbReference>
<organism evidence="3 4">
    <name type="scientific">Phrynosoma platyrhinos</name>
    <name type="common">Desert horned lizard</name>
    <dbReference type="NCBI Taxonomy" id="52577"/>
    <lineage>
        <taxon>Eukaryota</taxon>
        <taxon>Metazoa</taxon>
        <taxon>Chordata</taxon>
        <taxon>Craniata</taxon>
        <taxon>Vertebrata</taxon>
        <taxon>Euteleostomi</taxon>
        <taxon>Lepidosauria</taxon>
        <taxon>Squamata</taxon>
        <taxon>Bifurcata</taxon>
        <taxon>Unidentata</taxon>
        <taxon>Episquamata</taxon>
        <taxon>Toxicofera</taxon>
        <taxon>Iguania</taxon>
        <taxon>Phrynosomatidae</taxon>
        <taxon>Phrynosomatinae</taxon>
        <taxon>Phrynosoma</taxon>
    </lineage>
</organism>
<dbReference type="InterPro" id="IPR051400">
    <property type="entry name" value="HAD-like_hydrolase"/>
</dbReference>
<proteinExistence type="predicted"/>
<reference evidence="3 4" key="1">
    <citation type="journal article" date="2022" name="Gigascience">
        <title>A chromosome-level genome assembly and annotation of the desert horned lizard, Phrynosoma platyrhinos, provides insight into chromosomal rearrangements among reptiles.</title>
        <authorList>
            <person name="Koochekian N."/>
            <person name="Ascanio A."/>
            <person name="Farleigh K."/>
            <person name="Card D.C."/>
            <person name="Schield D.R."/>
            <person name="Castoe T.A."/>
            <person name="Jezkova T."/>
        </authorList>
    </citation>
    <scope>NUCLEOTIDE SEQUENCE [LARGE SCALE GENOMIC DNA]</scope>
    <source>
        <strain evidence="3">NK-2021</strain>
    </source>
</reference>
<accession>A0ABQ7SLZ4</accession>
<evidence type="ECO:0000313" key="4">
    <source>
        <dbReference type="Proteomes" id="UP000826234"/>
    </source>
</evidence>
<comment type="caution">
    <text evidence="3">The sequence shown here is derived from an EMBL/GenBank/DDBJ whole genome shotgun (WGS) entry which is preliminary data.</text>
</comment>
<evidence type="ECO:0000256" key="2">
    <source>
        <dbReference type="ARBA" id="ARBA00022842"/>
    </source>
</evidence>
<name>A0ABQ7SLZ4_PHRPL</name>
<dbReference type="Proteomes" id="UP000826234">
    <property type="component" value="Unassembled WGS sequence"/>
</dbReference>
<dbReference type="PANTHER" id="PTHR46470">
    <property type="entry name" value="N-ACYLNEURAMINATE-9-PHOSPHATASE"/>
    <property type="match status" value="1"/>
</dbReference>
<keyword evidence="4" id="KW-1185">Reference proteome</keyword>
<protein>
    <submittedName>
        <fullName evidence="3">Uncharacterized protein</fullName>
    </submittedName>
</protein>
<dbReference type="InterPro" id="IPR036412">
    <property type="entry name" value="HAD-like_sf"/>
</dbReference>